<evidence type="ECO:0000256" key="5">
    <source>
        <dbReference type="ARBA" id="ARBA00023242"/>
    </source>
</evidence>
<evidence type="ECO:0000313" key="7">
    <source>
        <dbReference type="EMBL" id="KAK2635036.1"/>
    </source>
</evidence>
<evidence type="ECO:0000256" key="1">
    <source>
        <dbReference type="ARBA" id="ARBA00004123"/>
    </source>
</evidence>
<keyword evidence="3" id="KW-0238">DNA-binding</keyword>
<dbReference type="GO" id="GO:0005634">
    <property type="term" value="C:nucleus"/>
    <property type="evidence" value="ECO:0007669"/>
    <property type="project" value="UniProtKB-SubCell"/>
</dbReference>
<organism evidence="7 8">
    <name type="scientific">Dipteronia dyeriana</name>
    <dbReference type="NCBI Taxonomy" id="168575"/>
    <lineage>
        <taxon>Eukaryota</taxon>
        <taxon>Viridiplantae</taxon>
        <taxon>Streptophyta</taxon>
        <taxon>Embryophyta</taxon>
        <taxon>Tracheophyta</taxon>
        <taxon>Spermatophyta</taxon>
        <taxon>Magnoliopsida</taxon>
        <taxon>eudicotyledons</taxon>
        <taxon>Gunneridae</taxon>
        <taxon>Pentapetalae</taxon>
        <taxon>rosids</taxon>
        <taxon>malvids</taxon>
        <taxon>Sapindales</taxon>
        <taxon>Sapindaceae</taxon>
        <taxon>Hippocastanoideae</taxon>
        <taxon>Acereae</taxon>
        <taxon>Dipteronia</taxon>
    </lineage>
</organism>
<dbReference type="Pfam" id="PF00319">
    <property type="entry name" value="SRF-TF"/>
    <property type="match status" value="1"/>
</dbReference>
<evidence type="ECO:0000256" key="3">
    <source>
        <dbReference type="ARBA" id="ARBA00023125"/>
    </source>
</evidence>
<keyword evidence="4" id="KW-0804">Transcription</keyword>
<keyword evidence="2" id="KW-0805">Transcription regulation</keyword>
<dbReference type="InterPro" id="IPR036879">
    <property type="entry name" value="TF_MADSbox_sf"/>
</dbReference>
<evidence type="ECO:0000256" key="4">
    <source>
        <dbReference type="ARBA" id="ARBA00023163"/>
    </source>
</evidence>
<sequence>MGFYKKASELATVTNDEDGVIVFSPLRKPYSFGRLSIEVVSNYLIRVSLSSYDSKLSIVEVQRQMRIAGLNQDPNNLLCQIDAKNDLENILKEFCHLF</sequence>
<evidence type="ECO:0000313" key="8">
    <source>
        <dbReference type="Proteomes" id="UP001280121"/>
    </source>
</evidence>
<accession>A0AAD9TFI4</accession>
<proteinExistence type="predicted"/>
<comment type="caution">
    <text evidence="7">The sequence shown here is derived from an EMBL/GenBank/DDBJ whole genome shotgun (WGS) entry which is preliminary data.</text>
</comment>
<evidence type="ECO:0000259" key="6">
    <source>
        <dbReference type="Pfam" id="PF00319"/>
    </source>
</evidence>
<dbReference type="SUPFAM" id="SSF55455">
    <property type="entry name" value="SRF-like"/>
    <property type="match status" value="1"/>
</dbReference>
<evidence type="ECO:0000256" key="2">
    <source>
        <dbReference type="ARBA" id="ARBA00023015"/>
    </source>
</evidence>
<dbReference type="EMBL" id="JANJYI010000009">
    <property type="protein sequence ID" value="KAK2635036.1"/>
    <property type="molecule type" value="Genomic_DNA"/>
</dbReference>
<name>A0AAD9TFI4_9ROSI</name>
<comment type="subcellular location">
    <subcellularLocation>
        <location evidence="1">Nucleus</location>
    </subcellularLocation>
</comment>
<gene>
    <name evidence="7" type="ORF">Ddye_029828</name>
</gene>
<dbReference type="GO" id="GO:0046983">
    <property type="term" value="F:protein dimerization activity"/>
    <property type="evidence" value="ECO:0007669"/>
    <property type="project" value="InterPro"/>
</dbReference>
<protein>
    <recommendedName>
        <fullName evidence="6">MADS-box domain-containing protein</fullName>
    </recommendedName>
</protein>
<dbReference type="Gene3D" id="3.40.1810.10">
    <property type="entry name" value="Transcription factor, MADS-box"/>
    <property type="match status" value="1"/>
</dbReference>
<dbReference type="GO" id="GO:0003677">
    <property type="term" value="F:DNA binding"/>
    <property type="evidence" value="ECO:0007669"/>
    <property type="project" value="UniProtKB-KW"/>
</dbReference>
<dbReference type="Proteomes" id="UP001280121">
    <property type="component" value="Unassembled WGS sequence"/>
</dbReference>
<reference evidence="7" key="1">
    <citation type="journal article" date="2023" name="Plant J.">
        <title>Genome sequences and population genomics provide insights into the demographic history, inbreeding, and mutation load of two 'living fossil' tree species of Dipteronia.</title>
        <authorList>
            <person name="Feng Y."/>
            <person name="Comes H.P."/>
            <person name="Chen J."/>
            <person name="Zhu S."/>
            <person name="Lu R."/>
            <person name="Zhang X."/>
            <person name="Li P."/>
            <person name="Qiu J."/>
            <person name="Olsen K.M."/>
            <person name="Qiu Y."/>
        </authorList>
    </citation>
    <scope>NUCLEOTIDE SEQUENCE</scope>
    <source>
        <strain evidence="7">KIB01</strain>
    </source>
</reference>
<dbReference type="AlphaFoldDB" id="A0AAD9TFI4"/>
<keyword evidence="5" id="KW-0539">Nucleus</keyword>
<dbReference type="InterPro" id="IPR002100">
    <property type="entry name" value="TF_MADSbox"/>
</dbReference>
<keyword evidence="8" id="KW-1185">Reference proteome</keyword>
<feature type="domain" description="MADS-box" evidence="6">
    <location>
        <begin position="2"/>
        <end position="32"/>
    </location>
</feature>